<keyword evidence="1" id="KW-0175">Coiled coil</keyword>
<gene>
    <name evidence="2" type="ORF">TRFO_13769</name>
</gene>
<dbReference type="VEuPathDB" id="TrichDB:TRFO_13769"/>
<evidence type="ECO:0000313" key="2">
    <source>
        <dbReference type="EMBL" id="OHT15781.1"/>
    </source>
</evidence>
<dbReference type="Proteomes" id="UP000179807">
    <property type="component" value="Unassembled WGS sequence"/>
</dbReference>
<name>A0A1J4L1L2_9EUKA</name>
<dbReference type="GeneID" id="94832145"/>
<comment type="caution">
    <text evidence="2">The sequence shown here is derived from an EMBL/GenBank/DDBJ whole genome shotgun (WGS) entry which is preliminary data.</text>
</comment>
<protein>
    <submittedName>
        <fullName evidence="2">Uncharacterized protein</fullName>
    </submittedName>
</protein>
<proteinExistence type="predicted"/>
<evidence type="ECO:0000313" key="3">
    <source>
        <dbReference type="Proteomes" id="UP000179807"/>
    </source>
</evidence>
<dbReference type="AlphaFoldDB" id="A0A1J4L1L2"/>
<dbReference type="RefSeq" id="XP_068368917.1">
    <property type="nucleotide sequence ID" value="XM_068497441.1"/>
</dbReference>
<dbReference type="EMBL" id="MLAK01000186">
    <property type="protein sequence ID" value="OHT15781.1"/>
    <property type="molecule type" value="Genomic_DNA"/>
</dbReference>
<feature type="coiled-coil region" evidence="1">
    <location>
        <begin position="423"/>
        <end position="450"/>
    </location>
</feature>
<organism evidence="2 3">
    <name type="scientific">Tritrichomonas foetus</name>
    <dbReference type="NCBI Taxonomy" id="1144522"/>
    <lineage>
        <taxon>Eukaryota</taxon>
        <taxon>Metamonada</taxon>
        <taxon>Parabasalia</taxon>
        <taxon>Tritrichomonadida</taxon>
        <taxon>Tritrichomonadidae</taxon>
        <taxon>Tritrichomonas</taxon>
    </lineage>
</organism>
<keyword evidence="3" id="KW-1185">Reference proteome</keyword>
<reference evidence="2" key="1">
    <citation type="submission" date="2016-10" db="EMBL/GenBank/DDBJ databases">
        <authorList>
            <person name="Benchimol M."/>
            <person name="Almeida L.G."/>
            <person name="Vasconcelos A.T."/>
            <person name="Perreira-Neves A."/>
            <person name="Rosa I.A."/>
            <person name="Tasca T."/>
            <person name="Bogo M.R."/>
            <person name="de Souza W."/>
        </authorList>
    </citation>
    <scope>NUCLEOTIDE SEQUENCE [LARGE SCALE GENOMIC DNA]</scope>
    <source>
        <strain evidence="2">K</strain>
    </source>
</reference>
<accession>A0A1J4L1L2</accession>
<dbReference type="OrthoDB" id="10609232at2759"/>
<sequence>MSSQPLFAHVTINIPRICKTMYMKVRHDERIFDLIYRVINSTGLKETNSYRLFGSSENFVQIPSEELCSCLFFTSYDTLYLLTKEPRVISVIYENRKSTIAFDNDAESSELVTHAIRCLGLPLDEMIFVLFDPIKNVVYPLDIPVQTDFLVLRPFTSITSQFLFNPSACNIEASSSSFHILTFSKQILSPLLKSLLLKIHTHIKRDKAETFTLCELSQTKVEEIFQNYSKEDILDDLSDEEDISLLFFILSMHRKSYIPIEIHKMIAAFMHSKNDTEKYNFLYVVISLIPLCSQCLIIELCNCFHLMYSNTDLIQILAKIIFPNSQNQKSEESFITFLLLFHQWVLRLPKSNKKLKLYHKKLVIIEDVNPKVGKSIRGDVQIENEDELKDFEFNPEIIPILEKLMCKKDDLKEDHDVAKFNEMNKKLEKMSKLNLKKKQLIAKLQEKLEK</sequence>
<evidence type="ECO:0000256" key="1">
    <source>
        <dbReference type="SAM" id="Coils"/>
    </source>
</evidence>